<evidence type="ECO:0000256" key="3">
    <source>
        <dbReference type="ARBA" id="ARBA00022679"/>
    </source>
</evidence>
<keyword evidence="3" id="KW-0808">Transferase</keyword>
<comment type="pathway">
    <text evidence="4">Phospholipid metabolism.</text>
</comment>
<comment type="pathway">
    <text evidence="1">Lipid metabolism.</text>
</comment>
<name>A0A248TMZ1_9BACI</name>
<dbReference type="SUPFAM" id="SSF53335">
    <property type="entry name" value="S-adenosyl-L-methionine-dependent methyltransferases"/>
    <property type="match status" value="1"/>
</dbReference>
<dbReference type="Pfam" id="PF13847">
    <property type="entry name" value="Methyltransf_31"/>
    <property type="match status" value="1"/>
</dbReference>
<proteinExistence type="predicted"/>
<keyword evidence="2" id="KW-0489">Methyltransferase</keyword>
<keyword evidence="7" id="KW-1185">Reference proteome</keyword>
<evidence type="ECO:0000313" key="7">
    <source>
        <dbReference type="Proteomes" id="UP000215137"/>
    </source>
</evidence>
<dbReference type="EMBL" id="CP022983">
    <property type="protein sequence ID" value="ASV69450.1"/>
    <property type="molecule type" value="Genomic_DNA"/>
</dbReference>
<dbReference type="KEGG" id="bko:CKF48_20295"/>
<dbReference type="InterPro" id="IPR029063">
    <property type="entry name" value="SAM-dependent_MTases_sf"/>
</dbReference>
<dbReference type="Proteomes" id="UP000215137">
    <property type="component" value="Chromosome"/>
</dbReference>
<dbReference type="CDD" id="cd02440">
    <property type="entry name" value="AdoMet_MTases"/>
    <property type="match status" value="1"/>
</dbReference>
<organism evidence="6 7">
    <name type="scientific">Cytobacillus kochii</name>
    <dbReference type="NCBI Taxonomy" id="859143"/>
    <lineage>
        <taxon>Bacteria</taxon>
        <taxon>Bacillati</taxon>
        <taxon>Bacillota</taxon>
        <taxon>Bacilli</taxon>
        <taxon>Bacillales</taxon>
        <taxon>Bacillaceae</taxon>
        <taxon>Cytobacillus</taxon>
    </lineage>
</organism>
<accession>A0A248TMZ1</accession>
<evidence type="ECO:0000256" key="4">
    <source>
        <dbReference type="ARBA" id="ARBA00025707"/>
    </source>
</evidence>
<dbReference type="PANTHER" id="PTHR44307">
    <property type="entry name" value="PHOSPHOETHANOLAMINE METHYLTRANSFERASE"/>
    <property type="match status" value="1"/>
</dbReference>
<dbReference type="OrthoDB" id="43862at2"/>
<evidence type="ECO:0000259" key="5">
    <source>
        <dbReference type="Pfam" id="PF13847"/>
    </source>
</evidence>
<gene>
    <name evidence="6" type="ORF">CKF48_20295</name>
</gene>
<reference evidence="6 7" key="1">
    <citation type="submission" date="2017-08" db="EMBL/GenBank/DDBJ databases">
        <title>Complete Genome Sequence of Bacillus kochii Oregon-R-modENCODE STRAIN BDGP4, isolated from Drosophila melanogaster gut.</title>
        <authorList>
            <person name="Wan K.H."/>
            <person name="Yu C."/>
            <person name="Park S."/>
            <person name="Hammonds A.S."/>
            <person name="Booth B.W."/>
            <person name="Celniker S.E."/>
        </authorList>
    </citation>
    <scope>NUCLEOTIDE SEQUENCE [LARGE SCALE GENOMIC DNA]</scope>
    <source>
        <strain evidence="6 7">BDGP4</strain>
    </source>
</reference>
<dbReference type="Gene3D" id="3.40.50.150">
    <property type="entry name" value="Vaccinia Virus protein VP39"/>
    <property type="match status" value="1"/>
</dbReference>
<dbReference type="RefSeq" id="WP_095373014.1">
    <property type="nucleotide sequence ID" value="NZ_CP022983.1"/>
</dbReference>
<evidence type="ECO:0000256" key="2">
    <source>
        <dbReference type="ARBA" id="ARBA00022603"/>
    </source>
</evidence>
<dbReference type="GO" id="GO:0008168">
    <property type="term" value="F:methyltransferase activity"/>
    <property type="evidence" value="ECO:0007669"/>
    <property type="project" value="UniProtKB-KW"/>
</dbReference>
<feature type="domain" description="Methyltransferase" evidence="5">
    <location>
        <begin position="36"/>
        <end position="174"/>
    </location>
</feature>
<protein>
    <recommendedName>
        <fullName evidence="5">Methyltransferase domain-containing protein</fullName>
    </recommendedName>
</protein>
<dbReference type="GO" id="GO:0032259">
    <property type="term" value="P:methylation"/>
    <property type="evidence" value="ECO:0007669"/>
    <property type="project" value="UniProtKB-KW"/>
</dbReference>
<sequence length="242" mass="27206">MKYSYEDALAYFQVPFAHPGGKQLTSELLINEPITTETTILDAGCGTGSTSYLLSDIYGARIEAIDKHAEMVQAARRKASLLAKPFHVSVGNVEKLSFSDQQFDLILSESVIVFTNVANTLKEFARVLKDKGRLYLIEMTKESSMTSEMEEEMKAFYQLEKLLSEKDWTKALDTAGFKKVEVLKASTIAEMIAEGVKMGDDSSHQHIKLLKEDLSQVLIDHYQLNLQLSNHLGYRVIRAMKT</sequence>
<evidence type="ECO:0000256" key="1">
    <source>
        <dbReference type="ARBA" id="ARBA00005189"/>
    </source>
</evidence>
<evidence type="ECO:0000313" key="6">
    <source>
        <dbReference type="EMBL" id="ASV69450.1"/>
    </source>
</evidence>
<dbReference type="AlphaFoldDB" id="A0A248TMZ1"/>
<dbReference type="PANTHER" id="PTHR44307:SF2">
    <property type="entry name" value="PHOSPHOETHANOLAMINE METHYLTRANSFERASE ISOFORM X1"/>
    <property type="match status" value="1"/>
</dbReference>
<dbReference type="InterPro" id="IPR025714">
    <property type="entry name" value="Methyltranfer_dom"/>
</dbReference>